<evidence type="ECO:0000256" key="2">
    <source>
        <dbReference type="PROSITE-ProRule" id="PRU00168"/>
    </source>
</evidence>
<gene>
    <name evidence="6" type="ORF">NP493_189g05005</name>
</gene>
<evidence type="ECO:0000259" key="5">
    <source>
        <dbReference type="PROSITE" id="PS50200"/>
    </source>
</evidence>
<dbReference type="InterPro" id="IPR000159">
    <property type="entry name" value="RA_dom"/>
</dbReference>
<name>A0AAD9UES1_RIDPI</name>
<feature type="region of interest" description="Disordered" evidence="3">
    <location>
        <begin position="448"/>
        <end position="476"/>
    </location>
</feature>
<evidence type="ECO:0000313" key="6">
    <source>
        <dbReference type="EMBL" id="KAK2186783.1"/>
    </source>
</evidence>
<evidence type="ECO:0008006" key="8">
    <source>
        <dbReference type="Google" id="ProtNLM"/>
    </source>
</evidence>
<feature type="domain" description="Ras-GEF" evidence="4">
    <location>
        <begin position="110"/>
        <end position="389"/>
    </location>
</feature>
<evidence type="ECO:0000256" key="1">
    <source>
        <dbReference type="ARBA" id="ARBA00022658"/>
    </source>
</evidence>
<dbReference type="SUPFAM" id="SSF48366">
    <property type="entry name" value="Ras GEF"/>
    <property type="match status" value="1"/>
</dbReference>
<evidence type="ECO:0000256" key="3">
    <source>
        <dbReference type="SAM" id="MobiDB-lite"/>
    </source>
</evidence>
<feature type="region of interest" description="Disordered" evidence="3">
    <location>
        <begin position="390"/>
        <end position="409"/>
    </location>
</feature>
<feature type="compositionally biased region" description="Pro residues" evidence="3">
    <location>
        <begin position="451"/>
        <end position="461"/>
    </location>
</feature>
<dbReference type="EMBL" id="JAODUO010000189">
    <property type="protein sequence ID" value="KAK2186783.1"/>
    <property type="molecule type" value="Genomic_DNA"/>
</dbReference>
<dbReference type="InterPro" id="IPR029071">
    <property type="entry name" value="Ubiquitin-like_domsf"/>
</dbReference>
<keyword evidence="7" id="KW-1185">Reference proteome</keyword>
<dbReference type="CDD" id="cd00155">
    <property type="entry name" value="RasGEF"/>
    <property type="match status" value="1"/>
</dbReference>
<feature type="domain" description="Ras-associating" evidence="5">
    <location>
        <begin position="492"/>
        <end position="581"/>
    </location>
</feature>
<dbReference type="PROSITE" id="PS50200">
    <property type="entry name" value="RA"/>
    <property type="match status" value="1"/>
</dbReference>
<evidence type="ECO:0000313" key="7">
    <source>
        <dbReference type="Proteomes" id="UP001209878"/>
    </source>
</evidence>
<sequence>MKQQVKEAQKKTIRTVLSVWLDGYPDDLKEAPHFPSLHTLLAFVQHNMADSDVVERVKRRLDSFLRDDDSPTYISVDDIDIGLSNLRLFNLVTPNCCQSLTWPVSFDSIPEKTFAEQLTYMDAELFRRVVPHQCMGCVWTGRDKKRLEAPSVYATVNQFNAVSYRLIAIILKWPDLPHSQRARIIDKWINIAQELRMLKNFSALKAIISGLQSNPVYRLSRVWAEVQREKMDLFNELADIFSERHNYTMCRELLMMEGTAKFADPHSTNTIRGMKGLAKKKNAPWSTVGRKKLDFQMSMAVCGTIPYLGTFLTDLTMVDTAMDDRVEGGLINFDKRRKEFEILAQIKLLQSSAQLYDLKADTAFIEWFFHIRTYDDKESYELSCEIEPVTPSTPQEVKGHRKKSSLGFFSPRRPLLPMVSSTSGSSISTSLGGSTPCICPDTLSVNSVFPSPEPQSPPTAARPPLHHSRSVSNLPSTDSSSSLTWASLSSPDFHVVKVVFDTTENHHGNMYKSIMVNNSDHTKIVTQKILSKFGVEGKPEDFVIFQILPDKELEIPDRGNVFYAVDTSVEEIQFVVKNKSDLERLRMKHMKGKGRRKKYTL</sequence>
<dbReference type="GO" id="GO:0007265">
    <property type="term" value="P:Ras protein signal transduction"/>
    <property type="evidence" value="ECO:0007669"/>
    <property type="project" value="TreeGrafter"/>
</dbReference>
<dbReference type="Pfam" id="PF00617">
    <property type="entry name" value="RasGEF"/>
    <property type="match status" value="1"/>
</dbReference>
<dbReference type="InterPro" id="IPR001895">
    <property type="entry name" value="RASGEF_cat_dom"/>
</dbReference>
<dbReference type="SMART" id="SM00147">
    <property type="entry name" value="RasGEF"/>
    <property type="match status" value="1"/>
</dbReference>
<accession>A0AAD9UES1</accession>
<dbReference type="Gene3D" id="1.20.870.10">
    <property type="entry name" value="Son of sevenless (SoS) protein Chain: S domain 1"/>
    <property type="match status" value="1"/>
</dbReference>
<dbReference type="Gene3D" id="1.10.840.10">
    <property type="entry name" value="Ras guanine-nucleotide exchange factors catalytic domain"/>
    <property type="match status" value="1"/>
</dbReference>
<dbReference type="InterPro" id="IPR023578">
    <property type="entry name" value="Ras_GEF_dom_sf"/>
</dbReference>
<dbReference type="PROSITE" id="PS50009">
    <property type="entry name" value="RASGEF_CAT"/>
    <property type="match status" value="1"/>
</dbReference>
<dbReference type="GO" id="GO:0005085">
    <property type="term" value="F:guanyl-nucleotide exchange factor activity"/>
    <property type="evidence" value="ECO:0007669"/>
    <property type="project" value="UniProtKB-KW"/>
</dbReference>
<dbReference type="InterPro" id="IPR019804">
    <property type="entry name" value="Ras_G-nucl-exch_fac_CS"/>
</dbReference>
<dbReference type="PANTHER" id="PTHR23113:SF312">
    <property type="entry name" value="RAL GUANINE NUCLEOTIDE DISSOCIATION STIMULATOR-LIKE, ISOFORM E"/>
    <property type="match status" value="1"/>
</dbReference>
<reference evidence="6" key="1">
    <citation type="journal article" date="2023" name="Mol. Biol. Evol.">
        <title>Third-Generation Sequencing Reveals the Adaptive Role of the Epigenome in Three Deep-Sea Polychaetes.</title>
        <authorList>
            <person name="Perez M."/>
            <person name="Aroh O."/>
            <person name="Sun Y."/>
            <person name="Lan Y."/>
            <person name="Juniper S.K."/>
            <person name="Young C.R."/>
            <person name="Angers B."/>
            <person name="Qian P.Y."/>
        </authorList>
    </citation>
    <scope>NUCLEOTIDE SEQUENCE</scope>
    <source>
        <strain evidence="6">R07B-5</strain>
    </source>
</reference>
<protein>
    <recommendedName>
        <fullName evidence="8">Ral guanine nucleotide dissociation stimulator-like 1</fullName>
    </recommendedName>
</protein>
<dbReference type="AlphaFoldDB" id="A0AAD9UES1"/>
<dbReference type="PROSITE" id="PS00720">
    <property type="entry name" value="RASGEF"/>
    <property type="match status" value="1"/>
</dbReference>
<dbReference type="Proteomes" id="UP001209878">
    <property type="component" value="Unassembled WGS sequence"/>
</dbReference>
<dbReference type="Pfam" id="PF00788">
    <property type="entry name" value="RA"/>
    <property type="match status" value="1"/>
</dbReference>
<organism evidence="6 7">
    <name type="scientific">Ridgeia piscesae</name>
    <name type="common">Tubeworm</name>
    <dbReference type="NCBI Taxonomy" id="27915"/>
    <lineage>
        <taxon>Eukaryota</taxon>
        <taxon>Metazoa</taxon>
        <taxon>Spiralia</taxon>
        <taxon>Lophotrochozoa</taxon>
        <taxon>Annelida</taxon>
        <taxon>Polychaeta</taxon>
        <taxon>Sedentaria</taxon>
        <taxon>Canalipalpata</taxon>
        <taxon>Sabellida</taxon>
        <taxon>Siboglinidae</taxon>
        <taxon>Ridgeia</taxon>
    </lineage>
</organism>
<keyword evidence="1 2" id="KW-0344">Guanine-nucleotide releasing factor</keyword>
<dbReference type="Gene3D" id="3.10.20.90">
    <property type="entry name" value="Phosphatidylinositol 3-kinase Catalytic Subunit, Chain A, domain 1"/>
    <property type="match status" value="1"/>
</dbReference>
<dbReference type="PANTHER" id="PTHR23113">
    <property type="entry name" value="GUANINE NUCLEOTIDE EXCHANGE FACTOR"/>
    <property type="match status" value="1"/>
</dbReference>
<dbReference type="SUPFAM" id="SSF54236">
    <property type="entry name" value="Ubiquitin-like"/>
    <property type="match status" value="1"/>
</dbReference>
<dbReference type="SMART" id="SM00314">
    <property type="entry name" value="RA"/>
    <property type="match status" value="1"/>
</dbReference>
<proteinExistence type="predicted"/>
<comment type="caution">
    <text evidence="6">The sequence shown here is derived from an EMBL/GenBank/DDBJ whole genome shotgun (WGS) entry which is preliminary data.</text>
</comment>
<evidence type="ECO:0000259" key="4">
    <source>
        <dbReference type="PROSITE" id="PS50009"/>
    </source>
</evidence>
<dbReference type="InterPro" id="IPR008937">
    <property type="entry name" value="Ras-like_GEF"/>
</dbReference>
<dbReference type="InterPro" id="IPR036964">
    <property type="entry name" value="RASGEF_cat_dom_sf"/>
</dbReference>
<dbReference type="GO" id="GO:0005886">
    <property type="term" value="C:plasma membrane"/>
    <property type="evidence" value="ECO:0007669"/>
    <property type="project" value="TreeGrafter"/>
</dbReference>